<feature type="binding site" evidence="11">
    <location>
        <position position="137"/>
    </location>
    <ligand>
        <name>ATP</name>
        <dbReference type="ChEBI" id="CHEBI:30616"/>
    </ligand>
</feature>
<dbReference type="EC" id="2.7.1.71" evidence="3 11"/>
<comment type="subunit">
    <text evidence="11">Monomer.</text>
</comment>
<evidence type="ECO:0000313" key="13">
    <source>
        <dbReference type="Proteomes" id="UP000566324"/>
    </source>
</evidence>
<dbReference type="GO" id="GO:0005829">
    <property type="term" value="C:cytosol"/>
    <property type="evidence" value="ECO:0007669"/>
    <property type="project" value="TreeGrafter"/>
</dbReference>
<dbReference type="EMBL" id="JACHNZ010000008">
    <property type="protein sequence ID" value="MBB4631398.1"/>
    <property type="molecule type" value="Genomic_DNA"/>
</dbReference>
<feature type="binding site" evidence="11">
    <location>
        <begin position="31"/>
        <end position="36"/>
    </location>
    <ligand>
        <name>ATP</name>
        <dbReference type="ChEBI" id="CHEBI:30616"/>
    </ligand>
</feature>
<dbReference type="InterPro" id="IPR031322">
    <property type="entry name" value="Shikimate/glucono_kinase"/>
</dbReference>
<protein>
    <recommendedName>
        <fullName evidence="3 11">Shikimate kinase</fullName>
        <shortName evidence="11">SK</shortName>
        <ecNumber evidence="3 11">2.7.1.71</ecNumber>
    </recommendedName>
</protein>
<dbReference type="AlphaFoldDB" id="A0A7W7B1N5"/>
<evidence type="ECO:0000256" key="1">
    <source>
        <dbReference type="ARBA" id="ARBA00004842"/>
    </source>
</evidence>
<keyword evidence="13" id="KW-1185">Reference proteome</keyword>
<name>A0A7W7B1N5_9SPHN</name>
<gene>
    <name evidence="11" type="primary">aroK</name>
    <name evidence="12" type="ORF">GGQ98_001006</name>
</gene>
<comment type="function">
    <text evidence="11">Catalyzes the specific phosphorylation of the 3-hydroxyl group of shikimic acid using ATP as a cosubstrate.</text>
</comment>
<comment type="similarity">
    <text evidence="2 11">Belongs to the shikimate kinase family.</text>
</comment>
<comment type="cofactor">
    <cofactor evidence="11">
        <name>Mg(2+)</name>
        <dbReference type="ChEBI" id="CHEBI:18420"/>
    </cofactor>
    <text evidence="11">Binds 1 Mg(2+) ion per subunit.</text>
</comment>
<dbReference type="PROSITE" id="PS01128">
    <property type="entry name" value="SHIKIMATE_KINASE"/>
    <property type="match status" value="1"/>
</dbReference>
<dbReference type="SUPFAM" id="SSF52540">
    <property type="entry name" value="P-loop containing nucleoside triphosphate hydrolases"/>
    <property type="match status" value="1"/>
</dbReference>
<evidence type="ECO:0000256" key="7">
    <source>
        <dbReference type="ARBA" id="ARBA00022777"/>
    </source>
</evidence>
<dbReference type="NCBIfam" id="NF010552">
    <property type="entry name" value="PRK13946.1"/>
    <property type="match status" value="1"/>
</dbReference>
<keyword evidence="11" id="KW-0963">Cytoplasm</keyword>
<sequence length="192" mass="20800">MNACEPKNAAPSQGRRRRGLSRSVVLVGLMGAGKTTIGRRLAKRLGLDFVDADEAIEEAAGLSVSEIFARYGEAQFREGERRVIARLISGPPKVIATGGGAFVDAQTRARVLESAIAVWLDADIDTLVERVSKRDHRPLLRDKDAGQVLRDLAAVRNPFYAQAQIRISSEPAPHHVAVDAIVAELRRLGESA</sequence>
<keyword evidence="8 11" id="KW-0067">ATP-binding</keyword>
<dbReference type="GO" id="GO:0004765">
    <property type="term" value="F:shikimate kinase activity"/>
    <property type="evidence" value="ECO:0007669"/>
    <property type="project" value="UniProtKB-UniRule"/>
</dbReference>
<feature type="binding site" evidence="11">
    <location>
        <position position="156"/>
    </location>
    <ligand>
        <name>substrate</name>
    </ligand>
</feature>
<dbReference type="Pfam" id="PF01202">
    <property type="entry name" value="SKI"/>
    <property type="match status" value="1"/>
</dbReference>
<reference evidence="12 13" key="1">
    <citation type="submission" date="2020-08" db="EMBL/GenBank/DDBJ databases">
        <title>Genomic Encyclopedia of Type Strains, Phase IV (KMG-IV): sequencing the most valuable type-strain genomes for metagenomic binning, comparative biology and taxonomic classification.</title>
        <authorList>
            <person name="Goeker M."/>
        </authorList>
    </citation>
    <scope>NUCLEOTIDE SEQUENCE [LARGE SCALE GENOMIC DNA]</scope>
    <source>
        <strain evidence="12 13">DSM 17328</strain>
    </source>
</reference>
<evidence type="ECO:0000256" key="4">
    <source>
        <dbReference type="ARBA" id="ARBA00022605"/>
    </source>
</evidence>
<dbReference type="PANTHER" id="PTHR21087">
    <property type="entry name" value="SHIKIMATE KINASE"/>
    <property type="match status" value="1"/>
</dbReference>
<dbReference type="HAMAP" id="MF_00109">
    <property type="entry name" value="Shikimate_kinase"/>
    <property type="match status" value="1"/>
</dbReference>
<evidence type="ECO:0000256" key="9">
    <source>
        <dbReference type="ARBA" id="ARBA00023141"/>
    </source>
</evidence>
<proteinExistence type="inferred from homology"/>
<dbReference type="PRINTS" id="PR01100">
    <property type="entry name" value="SHIKIMTKNASE"/>
</dbReference>
<dbReference type="RefSeq" id="WP_184066007.1">
    <property type="nucleotide sequence ID" value="NZ_JACHNZ010000008.1"/>
</dbReference>
<accession>A0A7W7B1N5</accession>
<evidence type="ECO:0000256" key="8">
    <source>
        <dbReference type="ARBA" id="ARBA00022840"/>
    </source>
</evidence>
<keyword evidence="11" id="KW-0479">Metal-binding</keyword>
<evidence type="ECO:0000256" key="6">
    <source>
        <dbReference type="ARBA" id="ARBA00022741"/>
    </source>
</evidence>
<keyword evidence="11" id="KW-0460">Magnesium</keyword>
<comment type="subcellular location">
    <subcellularLocation>
        <location evidence="11">Cytoplasm</location>
    </subcellularLocation>
</comment>
<feature type="binding site" evidence="11">
    <location>
        <position position="77"/>
    </location>
    <ligand>
        <name>substrate</name>
    </ligand>
</feature>
<evidence type="ECO:0000256" key="11">
    <source>
        <dbReference type="HAMAP-Rule" id="MF_00109"/>
    </source>
</evidence>
<comment type="pathway">
    <text evidence="1 11">Metabolic intermediate biosynthesis; chorismate biosynthesis; chorismate from D-erythrose 4-phosphate and phosphoenolpyruvate: step 5/7.</text>
</comment>
<keyword evidence="7 11" id="KW-0418">Kinase</keyword>
<dbReference type="InterPro" id="IPR023000">
    <property type="entry name" value="Shikimate_kinase_CS"/>
</dbReference>
<feature type="binding site" evidence="11">
    <location>
        <position position="35"/>
    </location>
    <ligand>
        <name>Mg(2+)</name>
        <dbReference type="ChEBI" id="CHEBI:18420"/>
    </ligand>
</feature>
<dbReference type="Gene3D" id="3.40.50.300">
    <property type="entry name" value="P-loop containing nucleotide triphosphate hydrolases"/>
    <property type="match status" value="1"/>
</dbReference>
<feature type="binding site" evidence="11">
    <location>
        <position position="99"/>
    </location>
    <ligand>
        <name>substrate</name>
    </ligand>
</feature>
<comment type="catalytic activity">
    <reaction evidence="10 11">
        <text>shikimate + ATP = 3-phosphoshikimate + ADP + H(+)</text>
        <dbReference type="Rhea" id="RHEA:13121"/>
        <dbReference type="ChEBI" id="CHEBI:15378"/>
        <dbReference type="ChEBI" id="CHEBI:30616"/>
        <dbReference type="ChEBI" id="CHEBI:36208"/>
        <dbReference type="ChEBI" id="CHEBI:145989"/>
        <dbReference type="ChEBI" id="CHEBI:456216"/>
        <dbReference type="EC" id="2.7.1.71"/>
    </reaction>
</comment>
<evidence type="ECO:0000256" key="10">
    <source>
        <dbReference type="ARBA" id="ARBA00048567"/>
    </source>
</evidence>
<evidence type="ECO:0000256" key="2">
    <source>
        <dbReference type="ARBA" id="ARBA00006997"/>
    </source>
</evidence>
<dbReference type="PANTHER" id="PTHR21087:SF16">
    <property type="entry name" value="SHIKIMATE KINASE 1, CHLOROPLASTIC"/>
    <property type="match status" value="1"/>
</dbReference>
<keyword evidence="4 11" id="KW-0028">Amino-acid biosynthesis</keyword>
<comment type="caution">
    <text evidence="12">The sequence shown here is derived from an EMBL/GenBank/DDBJ whole genome shotgun (WGS) entry which is preliminary data.</text>
</comment>
<dbReference type="Proteomes" id="UP000566324">
    <property type="component" value="Unassembled WGS sequence"/>
</dbReference>
<dbReference type="GO" id="GO:0005524">
    <property type="term" value="F:ATP binding"/>
    <property type="evidence" value="ECO:0007669"/>
    <property type="project" value="UniProtKB-UniRule"/>
</dbReference>
<comment type="caution">
    <text evidence="11">Lacks conserved residue(s) required for the propagation of feature annotation.</text>
</comment>
<dbReference type="CDD" id="cd00464">
    <property type="entry name" value="SK"/>
    <property type="match status" value="1"/>
</dbReference>
<feature type="binding site" evidence="11">
    <location>
        <position position="53"/>
    </location>
    <ligand>
        <name>substrate</name>
    </ligand>
</feature>
<evidence type="ECO:0000256" key="3">
    <source>
        <dbReference type="ARBA" id="ARBA00012154"/>
    </source>
</evidence>
<dbReference type="UniPathway" id="UPA00053">
    <property type="reaction ID" value="UER00088"/>
</dbReference>
<dbReference type="InterPro" id="IPR000623">
    <property type="entry name" value="Shikimate_kinase/TSH1"/>
</dbReference>
<dbReference type="GO" id="GO:0008652">
    <property type="term" value="P:amino acid biosynthetic process"/>
    <property type="evidence" value="ECO:0007669"/>
    <property type="project" value="UniProtKB-KW"/>
</dbReference>
<dbReference type="GO" id="GO:0000287">
    <property type="term" value="F:magnesium ion binding"/>
    <property type="evidence" value="ECO:0007669"/>
    <property type="project" value="UniProtKB-UniRule"/>
</dbReference>
<dbReference type="GO" id="GO:0009423">
    <property type="term" value="P:chorismate biosynthetic process"/>
    <property type="evidence" value="ECO:0007669"/>
    <property type="project" value="UniProtKB-UniRule"/>
</dbReference>
<keyword evidence="6 11" id="KW-0547">Nucleotide-binding</keyword>
<organism evidence="12 13">
    <name type="scientific">Sphingosinicella soli</name>
    <dbReference type="NCBI Taxonomy" id="333708"/>
    <lineage>
        <taxon>Bacteria</taxon>
        <taxon>Pseudomonadati</taxon>
        <taxon>Pseudomonadota</taxon>
        <taxon>Alphaproteobacteria</taxon>
        <taxon>Sphingomonadales</taxon>
        <taxon>Sphingosinicellaceae</taxon>
        <taxon>Sphingosinicella</taxon>
    </lineage>
</organism>
<dbReference type="GO" id="GO:0009073">
    <property type="term" value="P:aromatic amino acid family biosynthetic process"/>
    <property type="evidence" value="ECO:0007669"/>
    <property type="project" value="UniProtKB-KW"/>
</dbReference>
<evidence type="ECO:0000256" key="5">
    <source>
        <dbReference type="ARBA" id="ARBA00022679"/>
    </source>
</evidence>
<keyword evidence="5 11" id="KW-0808">Transferase</keyword>
<evidence type="ECO:0000313" key="12">
    <source>
        <dbReference type="EMBL" id="MBB4631398.1"/>
    </source>
</evidence>
<dbReference type="InterPro" id="IPR027417">
    <property type="entry name" value="P-loop_NTPase"/>
</dbReference>
<keyword evidence="9 11" id="KW-0057">Aromatic amino acid biosynthesis</keyword>